<dbReference type="RefSeq" id="WP_176071976.1">
    <property type="nucleotide sequence ID" value="NZ_JABWMJ010000034.1"/>
</dbReference>
<dbReference type="EMBL" id="JABWMJ010000034">
    <property type="protein sequence ID" value="NUZ09134.1"/>
    <property type="molecule type" value="Genomic_DNA"/>
</dbReference>
<name>A0A7Y6NTR6_9BURK</name>
<keyword evidence="2" id="KW-1185">Reference proteome</keyword>
<organism evidence="1 2">
    <name type="scientific">Piscinibacter koreensis</name>
    <dbReference type="NCBI Taxonomy" id="2742824"/>
    <lineage>
        <taxon>Bacteria</taxon>
        <taxon>Pseudomonadati</taxon>
        <taxon>Pseudomonadota</taxon>
        <taxon>Betaproteobacteria</taxon>
        <taxon>Burkholderiales</taxon>
        <taxon>Sphaerotilaceae</taxon>
        <taxon>Piscinibacter</taxon>
    </lineage>
</organism>
<proteinExistence type="predicted"/>
<comment type="caution">
    <text evidence="1">The sequence shown here is derived from an EMBL/GenBank/DDBJ whole genome shotgun (WGS) entry which is preliminary data.</text>
</comment>
<gene>
    <name evidence="1" type="ORF">HQN59_25710</name>
</gene>
<sequence length="195" mass="21511">MLAALVPGSELRYPLRVECTGGSYFSLFLPTVAVGIDCARAAPEEWARILAARDQHDAAVPLRAFAPGHQNLASFEPQGLSQEASRCPRRWKAGDVLTQWAAAMAYWIEDNTVKLRAGSYARHATNWLLIDDGWPVSALRRPGDVAEAAQLCLSQVRPYLEEPCFARIFIASGRCLLSVHPNPLTSVLIPDLWSR</sequence>
<reference evidence="1 2" key="1">
    <citation type="submission" date="2020-06" db="EMBL/GenBank/DDBJ databases">
        <title>Schlegella sp. ID0723 isolated from air conditioner.</title>
        <authorList>
            <person name="Kim D.Y."/>
            <person name="Kim D.-U."/>
        </authorList>
    </citation>
    <scope>NUCLEOTIDE SEQUENCE [LARGE SCALE GENOMIC DNA]</scope>
    <source>
        <strain evidence="1 2">ID0723</strain>
    </source>
</reference>
<evidence type="ECO:0000313" key="2">
    <source>
        <dbReference type="Proteomes" id="UP000529637"/>
    </source>
</evidence>
<evidence type="ECO:0000313" key="1">
    <source>
        <dbReference type="EMBL" id="NUZ09134.1"/>
    </source>
</evidence>
<dbReference type="AlphaFoldDB" id="A0A7Y6NTR6"/>
<protein>
    <submittedName>
        <fullName evidence="1">Uncharacterized protein</fullName>
    </submittedName>
</protein>
<dbReference type="Proteomes" id="UP000529637">
    <property type="component" value="Unassembled WGS sequence"/>
</dbReference>
<accession>A0A7Y6NTR6</accession>